<organism evidence="6 7">
    <name type="scientific">Coniella lustricola</name>
    <dbReference type="NCBI Taxonomy" id="2025994"/>
    <lineage>
        <taxon>Eukaryota</taxon>
        <taxon>Fungi</taxon>
        <taxon>Dikarya</taxon>
        <taxon>Ascomycota</taxon>
        <taxon>Pezizomycotina</taxon>
        <taxon>Sordariomycetes</taxon>
        <taxon>Sordariomycetidae</taxon>
        <taxon>Diaporthales</taxon>
        <taxon>Schizoparmaceae</taxon>
        <taxon>Coniella</taxon>
    </lineage>
</organism>
<dbReference type="SUPFAM" id="SSF56436">
    <property type="entry name" value="C-type lectin-like"/>
    <property type="match status" value="1"/>
</dbReference>
<feature type="domain" description="Histidine-specific methyltransferase SAM-dependent" evidence="5">
    <location>
        <begin position="35"/>
        <end position="336"/>
    </location>
</feature>
<dbReference type="AlphaFoldDB" id="A0A2T2ZWN3"/>
<feature type="domain" description="Sulfatase-modifying factor enzyme-like" evidence="4">
    <location>
        <begin position="558"/>
        <end position="853"/>
    </location>
</feature>
<dbReference type="InterPro" id="IPR051128">
    <property type="entry name" value="EgtD_Methyltrsf_superfamily"/>
</dbReference>
<dbReference type="GO" id="GO:0008168">
    <property type="term" value="F:methyltransferase activity"/>
    <property type="evidence" value="ECO:0007669"/>
    <property type="project" value="UniProtKB-KW"/>
</dbReference>
<reference evidence="6 7" key="1">
    <citation type="journal article" date="2018" name="Mycol. Prog.">
        <title>Coniella lustricola, a new species from submerged detritus.</title>
        <authorList>
            <person name="Raudabaugh D.B."/>
            <person name="Iturriaga T."/>
            <person name="Carver A."/>
            <person name="Mondo S."/>
            <person name="Pangilinan J."/>
            <person name="Lipzen A."/>
            <person name="He G."/>
            <person name="Amirebrahimi M."/>
            <person name="Grigoriev I.V."/>
            <person name="Miller A.N."/>
        </authorList>
    </citation>
    <scope>NUCLEOTIDE SEQUENCE [LARGE SCALE GENOMIC DNA]</scope>
    <source>
        <strain evidence="6 7">B22-T-1</strain>
    </source>
</reference>
<dbReference type="InterPro" id="IPR042095">
    <property type="entry name" value="SUMF_sf"/>
</dbReference>
<dbReference type="InterPro" id="IPR017805">
    <property type="entry name" value="SAM_MeTrfase_EasF-type_put"/>
</dbReference>
<evidence type="ECO:0000256" key="3">
    <source>
        <dbReference type="ARBA" id="ARBA00022691"/>
    </source>
</evidence>
<protein>
    <submittedName>
        <fullName evidence="6">C-type lectin protein</fullName>
    </submittedName>
</protein>
<dbReference type="InterPro" id="IPR016187">
    <property type="entry name" value="CTDL_fold"/>
</dbReference>
<sequence>MPVFTKPAEAATRSQKPALDIIDIRSAAVESNIKDDIYALLNPKDGHRKLPTLLLYNERGLQLFEQITYLDEYYLTNDEITVLTQSASRIVERIPEGAMVIELGSGNLRKVNLLLQAFEQAAKTIDYFALDLDRQELERTLAQLPAYKHVKSHGLWGTYDDGRDWLKQPTNVCRRKCVLTLGSSIGNFHRDEASDFLRGFSSVLSPGDTILVGLDSCLDPAKVFHAYNDRQGITHEFILNGLLNANEVLGEQAFDIEDWKVIGEYVYDDEGGRHQAFYAPIKDVQVLGVTIKAHERVQVEQSLKYSPQAAIKLWNTASLQEVDSWMLGQEYGLHMLSKPKMPFSLLPSSYASSTLPTLEDWEGLWTAWDTVTRGMLPKEELLDKPIKLRNACIFYLGHTPTFLEIQLNKTTKAAPTEPKHYTSIFERGIDPDVDNPEHCHAHSIIPDEWPPAEEILEYQGRVRERLRKLYMDGYEQIPRHVARAIWVSFEHEVMHLETLLYMLLQSEKTLPPPGVAHPNFEALASRAKAARVENQWFEIPAQHVVIGIDDPEDGTDMNCHFGWDNEKPQRKVKVQAFQAKGRPITNEEYAQYLYATAKTQIPASWVECDANDHKLNGDSNDTGIVDPPIVNGHAHKDPLALPNSFLEGKAVRTVYGLVSLTLALDWPVAASYNELAACAAWMGGRIPTFEETRSLYEYVCVMKREEAERKLGKTVPAVNGHLINDGVEETPPHRATNAKADGEPGELFIDLDGSNVGFHHWHPTAITANGNRLCGQGEMGGVWEWTSSPLRKWEGFEPMALYPAYTADFFDDKHNIILGGSWATHPRVAGRKSFVNWYQRNYLYVWSGARLVRDAQ</sequence>
<keyword evidence="6" id="KW-0430">Lectin</keyword>
<keyword evidence="1" id="KW-0489">Methyltransferase</keyword>
<dbReference type="OrthoDB" id="659at2759"/>
<accession>A0A2T2ZWN3</accession>
<evidence type="ECO:0000259" key="4">
    <source>
        <dbReference type="Pfam" id="PF03781"/>
    </source>
</evidence>
<evidence type="ECO:0000256" key="2">
    <source>
        <dbReference type="ARBA" id="ARBA00022679"/>
    </source>
</evidence>
<dbReference type="GO" id="GO:0030246">
    <property type="term" value="F:carbohydrate binding"/>
    <property type="evidence" value="ECO:0007669"/>
    <property type="project" value="UniProtKB-KW"/>
</dbReference>
<dbReference type="PANTHER" id="PTHR43397">
    <property type="entry name" value="ERGOTHIONEINE BIOSYNTHESIS PROTEIN 1"/>
    <property type="match status" value="1"/>
</dbReference>
<gene>
    <name evidence="6" type="ORF">BD289DRAFT_376577</name>
</gene>
<dbReference type="InParanoid" id="A0A2T2ZWN3"/>
<dbReference type="Gene3D" id="3.90.1580.10">
    <property type="entry name" value="paralog of FGE (formylglycine-generating enzyme)"/>
    <property type="match status" value="1"/>
</dbReference>
<keyword evidence="3" id="KW-0949">S-adenosyl-L-methionine</keyword>
<dbReference type="EMBL" id="KZ678603">
    <property type="protein sequence ID" value="PSR78504.1"/>
    <property type="molecule type" value="Genomic_DNA"/>
</dbReference>
<dbReference type="PANTHER" id="PTHR43397:SF1">
    <property type="entry name" value="ERGOTHIONEINE BIOSYNTHESIS PROTEIN 1"/>
    <property type="match status" value="1"/>
</dbReference>
<dbReference type="InterPro" id="IPR019257">
    <property type="entry name" value="MeTrfase_dom"/>
</dbReference>
<evidence type="ECO:0000313" key="7">
    <source>
        <dbReference type="Proteomes" id="UP000241462"/>
    </source>
</evidence>
<keyword evidence="7" id="KW-1185">Reference proteome</keyword>
<dbReference type="Pfam" id="PF10017">
    <property type="entry name" value="Methyltransf_33"/>
    <property type="match status" value="1"/>
</dbReference>
<evidence type="ECO:0000313" key="6">
    <source>
        <dbReference type="EMBL" id="PSR78504.1"/>
    </source>
</evidence>
<dbReference type="NCBIfam" id="TIGR03439">
    <property type="entry name" value="methyl_EasF"/>
    <property type="match status" value="1"/>
</dbReference>
<dbReference type="InterPro" id="IPR005532">
    <property type="entry name" value="SUMF_dom"/>
</dbReference>
<dbReference type="Proteomes" id="UP000241462">
    <property type="component" value="Unassembled WGS sequence"/>
</dbReference>
<dbReference type="STRING" id="2025994.A0A2T2ZWN3"/>
<dbReference type="Pfam" id="PF03781">
    <property type="entry name" value="FGE-sulfatase"/>
    <property type="match status" value="1"/>
</dbReference>
<name>A0A2T2ZWN3_9PEZI</name>
<dbReference type="InterPro" id="IPR029063">
    <property type="entry name" value="SAM-dependent_MTases_sf"/>
</dbReference>
<keyword evidence="2" id="KW-0808">Transferase</keyword>
<evidence type="ECO:0000259" key="5">
    <source>
        <dbReference type="Pfam" id="PF10017"/>
    </source>
</evidence>
<proteinExistence type="predicted"/>
<dbReference type="Gene3D" id="3.40.50.150">
    <property type="entry name" value="Vaccinia Virus protein VP39"/>
    <property type="match status" value="1"/>
</dbReference>
<dbReference type="GO" id="GO:0032259">
    <property type="term" value="P:methylation"/>
    <property type="evidence" value="ECO:0007669"/>
    <property type="project" value="UniProtKB-KW"/>
</dbReference>
<evidence type="ECO:0000256" key="1">
    <source>
        <dbReference type="ARBA" id="ARBA00022603"/>
    </source>
</evidence>